<feature type="region of interest" description="Disordered" evidence="4">
    <location>
        <begin position="951"/>
        <end position="980"/>
    </location>
</feature>
<feature type="region of interest" description="Disordered" evidence="4">
    <location>
        <begin position="467"/>
        <end position="567"/>
    </location>
</feature>
<sequence>MYTTKVFNAKTASAFQPESKDKREHFAFVLSSEPYGDKGLDLPERFKGRRPAVPKAFSRTGNFSEITYTVTEGGDVPGGPRYITAQPREIFAVGAQVAAASQACQFGKLDCPGGASFCAAPVCICNPGFTGADCSTKVEEGITASAFLRSSAAAAKFRSARGSNDTAAVPAPIDVHAPEAEACMDPPVCKNGGELDKTSCTCKCPDQFGGRDCSLCSSKPCADNLSRSPKTCNCVCALAIRPTGETWAPSEQEAGLGPCRNGGKFDSTNCRCGCEGAWTGPHCEVCLPQDCAHGGVWDDALCKCRCSGPWSAEDNCATCPVKQCENGGKFDAATCSCRCPGRWKGELCDQCPAPQELAMAGISCGHRGFDRTKCDCRHECPPIDCLHGGVQDPDTCSCQCNRGNIPTQADPVAVTPIVEEAVSDNSSVAPVIVASQPEPAESASLLQAAGDWANAGAFGDASLLQAAAAQPEPAQQQQAAADAAAAPAEPEEEAGAEAAAEEPGAPAQDASEEPADAAEAADAGAETPALDAAAEAEGGAVDTDVSPAEPAAASADEADEEASERSGWVPAVPLAAAQVAVSPLSIAAFSQDTFWEGERCEVCQPPPDLQSRRTQPGRGHHGSYPFHIAPQSCPKAHTFNMTACACQPVCPPAMCQNGGMPVLLEASTPGVVGAPHEATEPHSEDAEAVIERGAFKCGCRCRPPWSGAKCTTRASGATPVSAARSCLAILRARPGAGSGRYWINPSGVAPLENAFEVFCDMNEDGGGWTEVARVGETLSTRLLDANSYTEGAAVGGGSEFVLPCGRLNGLDGGRNALRRFVLRLSMGDVRDYFRAAPSASDDGTVDLATLCEVLSSHRKHLWSPFFRRSMLDGSEALLVTAADGQRHVVFDSAPRDAPDVVVVGAANATAHAGDKFFSHTGASGEAAEEESPVIVQSLDAAQFRQLRAAGVGGRAAPERAAAATPRSAPEAADPDRAARAAASVGETSMWAWRGGVAAPPNSAEAILQNVLHGSQESGGQRFRQSGDRQKHLGHSASSSVLNPDTAADRLLTALVGAPSSSGVERPVRRQALRDASSMRFAKAHAKAGASTDWKKFSWMLPPQGFSGPYGSPQVYNQFGGPSLPGPPVGMASEASLVSPLGSAQTHVLPMSKFSAMAQDKPDVYTVDGMNLPEAHPELTPGSSPPSTQAPSSQSCAQDPECNDGGPSVVVTVSAHGSRRPAATAGQSGGQWQQERQADGQPGIQGMSPDPRLAGQERPVVTTMGQLGAAMSRGTGGPDSLYGKMLPPMNANPQPVGWRSVAPSFGGLPRFVERRGASASAPPTKLHRSSTAQPASGSSAGDPMESLRSKTPRVMSHDAQFRRQLAMGSLRPVLGSGITADDVPAWQARTAGSLAAAALLQAQATGTAASSLGLSKYKARVALHAAAFLQSGAQSGRARQEEEEEEEAQAEDGEEAPSETAGKEEGDEEAEAEASPETAETSEDAQGGAEDGEAVPAEAGVAHNPSGWVRPAYIDTVMNPQFEGLLGGSRKGWPMEIDGRMYVSFWGGNRGGCCHASSQNHGGEPDQGGWAKEFRMHVIEVDPVLFAKGDDFDFAESRAAASEPRFKDENDPMEYV</sequence>
<dbReference type="NCBIfam" id="NF040941">
    <property type="entry name" value="GGGWT_bact"/>
    <property type="match status" value="1"/>
</dbReference>
<feature type="compositionally biased region" description="Polar residues" evidence="4">
    <location>
        <begin position="1328"/>
        <end position="1338"/>
    </location>
</feature>
<keyword evidence="3" id="KW-1015">Disulfide bond</keyword>
<name>A0A5A8DLQ4_CAFRO</name>
<dbReference type="PANTHER" id="PTHR11219:SF69">
    <property type="entry name" value="TENEURIN-A"/>
    <property type="match status" value="1"/>
</dbReference>
<feature type="compositionally biased region" description="Acidic residues" evidence="4">
    <location>
        <begin position="1464"/>
        <end position="1473"/>
    </location>
</feature>
<feature type="compositionally biased region" description="Low complexity" evidence="4">
    <location>
        <begin position="1179"/>
        <end position="1194"/>
    </location>
</feature>
<dbReference type="SUPFAM" id="SSF56496">
    <property type="entry name" value="Fibrinogen C-terminal domain-like"/>
    <property type="match status" value="1"/>
</dbReference>
<feature type="region of interest" description="Disordered" evidence="4">
    <location>
        <begin position="1014"/>
        <end position="1043"/>
    </location>
</feature>
<dbReference type="PROSITE" id="PS51406">
    <property type="entry name" value="FIBRINOGEN_C_2"/>
    <property type="match status" value="1"/>
</dbReference>
<evidence type="ECO:0000256" key="2">
    <source>
        <dbReference type="ARBA" id="ARBA00022737"/>
    </source>
</evidence>
<feature type="region of interest" description="Disordered" evidence="4">
    <location>
        <begin position="1431"/>
        <end position="1493"/>
    </location>
</feature>
<dbReference type="InterPro" id="IPR036056">
    <property type="entry name" value="Fibrinogen-like_C"/>
</dbReference>
<evidence type="ECO:0000256" key="4">
    <source>
        <dbReference type="SAM" id="MobiDB-lite"/>
    </source>
</evidence>
<comment type="caution">
    <text evidence="6">The sequence shown here is derived from an EMBL/GenBank/DDBJ whole genome shotgun (WGS) entry which is preliminary data.</text>
</comment>
<organism evidence="6 7">
    <name type="scientific">Cafeteria roenbergensis</name>
    <name type="common">Marine flagellate</name>
    <dbReference type="NCBI Taxonomy" id="33653"/>
    <lineage>
        <taxon>Eukaryota</taxon>
        <taxon>Sar</taxon>
        <taxon>Stramenopiles</taxon>
        <taxon>Bigyra</taxon>
        <taxon>Opalozoa</taxon>
        <taxon>Bicosoecida</taxon>
        <taxon>Cafeteriaceae</taxon>
        <taxon>Cafeteria</taxon>
    </lineage>
</organism>
<dbReference type="Gene3D" id="2.60.120.1000">
    <property type="match status" value="1"/>
</dbReference>
<keyword evidence="2" id="KW-0677">Repeat</keyword>
<feature type="compositionally biased region" description="Low complexity" evidence="4">
    <location>
        <begin position="496"/>
        <end position="509"/>
    </location>
</feature>
<dbReference type="PANTHER" id="PTHR11219">
    <property type="entry name" value="TENEURIN AND N-ACETYLGLUCOSAMINE-1-PHOSPHODIESTER ALPHA-N-ACETYLGLUCOSAMINIDASE"/>
    <property type="match status" value="1"/>
</dbReference>
<dbReference type="SMART" id="SM00181">
    <property type="entry name" value="EGF"/>
    <property type="match status" value="4"/>
</dbReference>
<dbReference type="EMBL" id="VLTM01000009">
    <property type="protein sequence ID" value="KAA0166312.1"/>
    <property type="molecule type" value="Genomic_DNA"/>
</dbReference>
<feature type="region of interest" description="Disordered" evidence="4">
    <location>
        <begin position="1314"/>
        <end position="1352"/>
    </location>
</feature>
<feature type="domain" description="Fibrinogen C-terminal" evidence="5">
    <location>
        <begin position="717"/>
        <end position="773"/>
    </location>
</feature>
<feature type="compositionally biased region" description="Low complexity" evidence="4">
    <location>
        <begin position="517"/>
        <end position="555"/>
    </location>
</feature>
<protein>
    <recommendedName>
        <fullName evidence="5">Fibrinogen C-terminal domain-containing protein</fullName>
    </recommendedName>
</protein>
<dbReference type="InterPro" id="IPR002181">
    <property type="entry name" value="Fibrinogen_a/b/g_C_dom"/>
</dbReference>
<accession>A0A5A8DLQ4</accession>
<feature type="compositionally biased region" description="Acidic residues" evidence="4">
    <location>
        <begin position="1440"/>
        <end position="1456"/>
    </location>
</feature>
<evidence type="ECO:0000259" key="5">
    <source>
        <dbReference type="PROSITE" id="PS51406"/>
    </source>
</evidence>
<dbReference type="InterPro" id="IPR051216">
    <property type="entry name" value="Teneurin"/>
</dbReference>
<dbReference type="InterPro" id="IPR000742">
    <property type="entry name" value="EGF"/>
</dbReference>
<evidence type="ECO:0000313" key="7">
    <source>
        <dbReference type="Proteomes" id="UP000325113"/>
    </source>
</evidence>
<reference evidence="6 7" key="1">
    <citation type="submission" date="2019-07" db="EMBL/GenBank/DDBJ databases">
        <title>Genomes of Cafeteria roenbergensis.</title>
        <authorList>
            <person name="Fischer M.G."/>
            <person name="Hackl T."/>
            <person name="Roman M."/>
        </authorList>
    </citation>
    <scope>NUCLEOTIDE SEQUENCE [LARGE SCALE GENOMIC DNA]</scope>
    <source>
        <strain evidence="6 7">Cflag</strain>
    </source>
</reference>
<feature type="region of interest" description="Disordered" evidence="4">
    <location>
        <begin position="1165"/>
        <end position="1254"/>
    </location>
</feature>
<feature type="compositionally biased region" description="Low complexity" evidence="4">
    <location>
        <begin position="954"/>
        <end position="971"/>
    </location>
</feature>
<evidence type="ECO:0000313" key="6">
    <source>
        <dbReference type="EMBL" id="KAA0166312.1"/>
    </source>
</evidence>
<evidence type="ECO:0000256" key="3">
    <source>
        <dbReference type="ARBA" id="ARBA00023157"/>
    </source>
</evidence>
<proteinExistence type="predicted"/>
<feature type="compositionally biased region" description="Low complexity" evidence="4">
    <location>
        <begin position="467"/>
        <end position="488"/>
    </location>
</feature>
<dbReference type="Proteomes" id="UP000325113">
    <property type="component" value="Unassembled WGS sequence"/>
</dbReference>
<evidence type="ECO:0000256" key="1">
    <source>
        <dbReference type="ARBA" id="ARBA00022536"/>
    </source>
</evidence>
<gene>
    <name evidence="6" type="ORF">FNF31_01536</name>
</gene>
<keyword evidence="1" id="KW-0245">EGF-like domain</keyword>